<dbReference type="RefSeq" id="WP_207331419.1">
    <property type="nucleotide sequence ID" value="NZ_JAFMYW010000007.1"/>
</dbReference>
<dbReference type="Pfam" id="PF13366">
    <property type="entry name" value="PDDEXK_3"/>
    <property type="match status" value="1"/>
</dbReference>
<evidence type="ECO:0000313" key="2">
    <source>
        <dbReference type="Proteomes" id="UP000664628"/>
    </source>
</evidence>
<gene>
    <name evidence="1" type="ORF">J2I46_21980</name>
</gene>
<dbReference type="Proteomes" id="UP000664628">
    <property type="component" value="Unassembled WGS sequence"/>
</dbReference>
<dbReference type="NCBIfam" id="TIGR04256">
    <property type="entry name" value="GxxExxY"/>
    <property type="match status" value="1"/>
</dbReference>
<dbReference type="InterPro" id="IPR026350">
    <property type="entry name" value="GxxExxY"/>
</dbReference>
<accession>A0ABS3JPX4</accession>
<sequence length="59" mass="6804">MKHRDGPLIDELLTAECLLLIHIAKTLTYLRLSNCRLGLLINFNVPMLVQGVKRVVYRQ</sequence>
<organism evidence="1 2">
    <name type="scientific">Fibrella forsythiae</name>
    <dbReference type="NCBI Taxonomy" id="2817061"/>
    <lineage>
        <taxon>Bacteria</taxon>
        <taxon>Pseudomonadati</taxon>
        <taxon>Bacteroidota</taxon>
        <taxon>Cytophagia</taxon>
        <taxon>Cytophagales</taxon>
        <taxon>Spirosomataceae</taxon>
        <taxon>Fibrella</taxon>
    </lineage>
</organism>
<evidence type="ECO:0000313" key="1">
    <source>
        <dbReference type="EMBL" id="MBO0951269.1"/>
    </source>
</evidence>
<keyword evidence="2" id="KW-1185">Reference proteome</keyword>
<comment type="caution">
    <text evidence="1">The sequence shown here is derived from an EMBL/GenBank/DDBJ whole genome shotgun (WGS) entry which is preliminary data.</text>
</comment>
<proteinExistence type="predicted"/>
<protein>
    <submittedName>
        <fullName evidence="1">GxxExxY protein</fullName>
    </submittedName>
</protein>
<dbReference type="EMBL" id="JAFMYW010000007">
    <property type="protein sequence ID" value="MBO0951269.1"/>
    <property type="molecule type" value="Genomic_DNA"/>
</dbReference>
<reference evidence="1 2" key="1">
    <citation type="submission" date="2021-03" db="EMBL/GenBank/DDBJ databases">
        <title>Fibrella sp. HMF5405 genome sequencing and assembly.</title>
        <authorList>
            <person name="Kang H."/>
            <person name="Kim H."/>
            <person name="Bae S."/>
            <person name="Joh K."/>
        </authorList>
    </citation>
    <scope>NUCLEOTIDE SEQUENCE [LARGE SCALE GENOMIC DNA]</scope>
    <source>
        <strain evidence="1 2">HMF5405</strain>
    </source>
</reference>
<name>A0ABS3JPX4_9BACT</name>